<sequence>MTTGTPTAPNRSVRCRQRGLSSGMTPSSAKAAYVQVRAVGRPRRSGCQRYSLSTNWGFVTWLAEHRGDCELAARTASGKSTFRFGGGGVMSSAP</sequence>
<reference evidence="3" key="1">
    <citation type="submission" date="2018-08" db="EMBL/GenBank/DDBJ databases">
        <title>HSV2 whole genome sequences from clinical isolates.</title>
        <authorList>
            <person name="Roychoudhury P."/>
            <person name="Greninger A.L."/>
            <person name="Jerome K.R."/>
            <person name="Johnston C."/>
            <person name="Wald A."/>
            <person name="Xie H."/>
        </authorList>
    </citation>
    <scope>NUCLEOTIDE SEQUENCE</scope>
    <source>
        <strain evidence="3">2005-42278</strain>
        <strain evidence="2">2010-8179</strain>
    </source>
</reference>
<organismHost>
    <name type="scientific">Homo sapiens</name>
    <name type="common">Human</name>
    <dbReference type="NCBI Taxonomy" id="9606"/>
</organismHost>
<evidence type="ECO:0000313" key="2">
    <source>
        <dbReference type="EMBL" id="QBH82966.1"/>
    </source>
</evidence>
<accession>A0A481TSN1</accession>
<feature type="region of interest" description="Disordered" evidence="1">
    <location>
        <begin position="1"/>
        <end position="26"/>
    </location>
</feature>
<proteinExistence type="predicted"/>
<protein>
    <submittedName>
        <fullName evidence="3">Uncharacterized protein</fullName>
    </submittedName>
</protein>
<organism evidence="3">
    <name type="scientific">Human herpesvirus 2</name>
    <name type="common">HHV-2</name>
    <name type="synonym">Human herpes simplex virus 2</name>
    <dbReference type="NCBI Taxonomy" id="10310"/>
    <lineage>
        <taxon>Viruses</taxon>
        <taxon>Duplodnaviria</taxon>
        <taxon>Heunggongvirae</taxon>
        <taxon>Peploviricota</taxon>
        <taxon>Herviviricetes</taxon>
        <taxon>Herpesvirales</taxon>
        <taxon>Orthoherpesviridae</taxon>
        <taxon>Alphaherpesvirinae</taxon>
        <taxon>Simplexvirus</taxon>
        <taxon>Simplexvirus humanalpha2</taxon>
    </lineage>
</organism>
<feature type="compositionally biased region" description="Polar residues" evidence="1">
    <location>
        <begin position="1"/>
        <end position="10"/>
    </location>
</feature>
<dbReference type="EMBL" id="MH790643">
    <property type="protein sequence ID" value="QBH83702.1"/>
    <property type="molecule type" value="Genomic_DNA"/>
</dbReference>
<dbReference type="EMBL" id="MH790635">
    <property type="protein sequence ID" value="QBH82966.1"/>
    <property type="molecule type" value="Genomic_DNA"/>
</dbReference>
<evidence type="ECO:0000313" key="3">
    <source>
        <dbReference type="EMBL" id="QBH83702.1"/>
    </source>
</evidence>
<evidence type="ECO:0000256" key="1">
    <source>
        <dbReference type="SAM" id="MobiDB-lite"/>
    </source>
</evidence>
<name>A0A481TSN1_HHV2</name>